<dbReference type="PANTHER" id="PTHR47200">
    <property type="entry name" value="THYLAKOID LUMENAL 15 KDA PROTEIN 1, CHLOROPLASTIC"/>
    <property type="match status" value="1"/>
</dbReference>
<dbReference type="Gene3D" id="2.160.20.80">
    <property type="entry name" value="E3 ubiquitin-protein ligase SopA"/>
    <property type="match status" value="1"/>
</dbReference>
<dbReference type="InterPro" id="IPR001646">
    <property type="entry name" value="5peptide_repeat"/>
</dbReference>
<keyword evidence="1" id="KW-0472">Membrane</keyword>
<evidence type="ECO:0000256" key="1">
    <source>
        <dbReference type="SAM" id="Phobius"/>
    </source>
</evidence>
<keyword evidence="1" id="KW-1133">Transmembrane helix</keyword>
<proteinExistence type="predicted"/>
<dbReference type="EMBL" id="CP024785">
    <property type="protein sequence ID" value="AUB40839.1"/>
    <property type="molecule type" value="Genomic_DNA"/>
</dbReference>
<feature type="transmembrane region" description="Helical" evidence="1">
    <location>
        <begin position="46"/>
        <end position="68"/>
    </location>
</feature>
<dbReference type="KEGG" id="nfl:COO91_06871"/>
<reference evidence="2 3" key="1">
    <citation type="submission" date="2017-11" db="EMBL/GenBank/DDBJ databases">
        <title>Complete genome of a free-living desiccation-tolerant cyanobacterium and its photosynthetic adaptation to extreme terrestrial habitat.</title>
        <authorList>
            <person name="Shang J."/>
        </authorList>
    </citation>
    <scope>NUCLEOTIDE SEQUENCE [LARGE SCALE GENOMIC DNA]</scope>
    <source>
        <strain evidence="2 3">CCNUN1</strain>
    </source>
</reference>
<protein>
    <recommendedName>
        <fullName evidence="4">Pentapeptide repeat</fullName>
    </recommendedName>
</protein>
<evidence type="ECO:0000313" key="3">
    <source>
        <dbReference type="Proteomes" id="UP000232003"/>
    </source>
</evidence>
<name>A0A2K8SZJ3_9NOSO</name>
<keyword evidence="3" id="KW-1185">Reference proteome</keyword>
<sequence length="206" mass="22348">MTKNIMNSMNSRLSDACGGLRLRITGSKLNSSRTELGRKCKTDHNIWASILSLFLWGIVGITATVGFVPPALALEYNKEILVDADFSGRDLTDSSFTKANLRQSNFSHANLQGVSFFAANLESVNLEGADLRNATLDSARLVRANLTNALLEGAFAANARFDGAIIDGADFTDTLLRSDEQKKLCKLAKGTNPITGRDTRDTLFCP</sequence>
<evidence type="ECO:0008006" key="4">
    <source>
        <dbReference type="Google" id="ProtNLM"/>
    </source>
</evidence>
<dbReference type="Pfam" id="PF13599">
    <property type="entry name" value="Pentapeptide_4"/>
    <property type="match status" value="1"/>
</dbReference>
<dbReference type="InterPro" id="IPR044213">
    <property type="entry name" value="At2g44920-like"/>
</dbReference>
<organism evidence="2 3">
    <name type="scientific">Nostoc flagelliforme CCNUN1</name>
    <dbReference type="NCBI Taxonomy" id="2038116"/>
    <lineage>
        <taxon>Bacteria</taxon>
        <taxon>Bacillati</taxon>
        <taxon>Cyanobacteriota</taxon>
        <taxon>Cyanophyceae</taxon>
        <taxon>Nostocales</taxon>
        <taxon>Nostocaceae</taxon>
        <taxon>Nostoc</taxon>
    </lineage>
</organism>
<keyword evidence="1" id="KW-0812">Transmembrane</keyword>
<accession>A0A2K8SZJ3</accession>
<dbReference type="PANTHER" id="PTHR47200:SF2">
    <property type="entry name" value="THYLAKOID LUMENAL 15 KDA PROTEIN 1, CHLOROPLASTIC"/>
    <property type="match status" value="1"/>
</dbReference>
<dbReference type="SUPFAM" id="SSF141571">
    <property type="entry name" value="Pentapeptide repeat-like"/>
    <property type="match status" value="1"/>
</dbReference>
<dbReference type="AlphaFoldDB" id="A0A2K8SZJ3"/>
<dbReference type="Proteomes" id="UP000232003">
    <property type="component" value="Chromosome"/>
</dbReference>
<evidence type="ECO:0000313" key="2">
    <source>
        <dbReference type="EMBL" id="AUB40839.1"/>
    </source>
</evidence>
<gene>
    <name evidence="2" type="ORF">COO91_06871</name>
</gene>